<evidence type="ECO:0000256" key="2">
    <source>
        <dbReference type="ARBA" id="ARBA00022643"/>
    </source>
</evidence>
<dbReference type="Pfam" id="PF03358">
    <property type="entry name" value="FMN_red"/>
    <property type="match status" value="1"/>
</dbReference>
<name>A0A4S1CMB8_9BACT</name>
<accession>A0A4S1CMB8</accession>
<evidence type="ECO:0000256" key="1">
    <source>
        <dbReference type="ARBA" id="ARBA00022630"/>
    </source>
</evidence>
<dbReference type="InterPro" id="IPR029039">
    <property type="entry name" value="Flavoprotein-like_sf"/>
</dbReference>
<keyword evidence="2" id="KW-0288">FMN</keyword>
<evidence type="ECO:0000313" key="4">
    <source>
        <dbReference type="EMBL" id="TGU74937.1"/>
    </source>
</evidence>
<dbReference type="RefSeq" id="WP_135869254.1">
    <property type="nucleotide sequence ID" value="NZ_SRSC01000001.1"/>
</dbReference>
<comment type="caution">
    <text evidence="4">The sequence shown here is derived from an EMBL/GenBank/DDBJ whole genome shotgun (WGS) entry which is preliminary data.</text>
</comment>
<gene>
    <name evidence="4" type="ORF">E4633_05630</name>
</gene>
<proteinExistence type="predicted"/>
<dbReference type="InterPro" id="IPR051796">
    <property type="entry name" value="ISF_SsuE-like"/>
</dbReference>
<dbReference type="PANTHER" id="PTHR43278">
    <property type="entry name" value="NAD(P)H-DEPENDENT FMN-CONTAINING OXIDOREDUCTASE YWQN-RELATED"/>
    <property type="match status" value="1"/>
</dbReference>
<dbReference type="GO" id="GO:0016491">
    <property type="term" value="F:oxidoreductase activity"/>
    <property type="evidence" value="ECO:0007669"/>
    <property type="project" value="InterPro"/>
</dbReference>
<dbReference type="Proteomes" id="UP000306416">
    <property type="component" value="Unassembled WGS sequence"/>
</dbReference>
<dbReference type="Gene3D" id="3.40.50.360">
    <property type="match status" value="1"/>
</dbReference>
<dbReference type="EMBL" id="SRSC01000001">
    <property type="protein sequence ID" value="TGU74937.1"/>
    <property type="molecule type" value="Genomic_DNA"/>
</dbReference>
<dbReference type="InterPro" id="IPR005025">
    <property type="entry name" value="FMN_Rdtase-like_dom"/>
</dbReference>
<organism evidence="4 5">
    <name type="scientific">Geomonas terrae</name>
    <dbReference type="NCBI Taxonomy" id="2562681"/>
    <lineage>
        <taxon>Bacteria</taxon>
        <taxon>Pseudomonadati</taxon>
        <taxon>Thermodesulfobacteriota</taxon>
        <taxon>Desulfuromonadia</taxon>
        <taxon>Geobacterales</taxon>
        <taxon>Geobacteraceae</taxon>
        <taxon>Geomonas</taxon>
    </lineage>
</organism>
<evidence type="ECO:0000259" key="3">
    <source>
        <dbReference type="Pfam" id="PF03358"/>
    </source>
</evidence>
<dbReference type="SUPFAM" id="SSF52218">
    <property type="entry name" value="Flavoproteins"/>
    <property type="match status" value="1"/>
</dbReference>
<keyword evidence="1" id="KW-0285">Flavoprotein</keyword>
<evidence type="ECO:0000313" key="5">
    <source>
        <dbReference type="Proteomes" id="UP000306416"/>
    </source>
</evidence>
<sequence length="220" mass="23875">MKIVAINGSPRGMNGTTGRLLEEVLAGAAQAGADIEVVSLSETPIKPCVACDACHKVGICPVKDDYEIVKDKLIAADAFILATPNYLLSITAQLKAFLDRCNGLIHLTALEGKYSALVETSGGGGDEEPLEYMQRIVNAMGAQNVGSIGSPGMGPRMFPDQEALFQKARALGKELCDSVREKRSFPEQDGFRLGFKERMSHLIGFMGECWPYEKEYLAKR</sequence>
<protein>
    <submittedName>
        <fullName evidence="4">Flavodoxin family protein</fullName>
    </submittedName>
</protein>
<keyword evidence="5" id="KW-1185">Reference proteome</keyword>
<reference evidence="4 5" key="1">
    <citation type="submission" date="2019-04" db="EMBL/GenBank/DDBJ databases">
        <title>Geobacter oryzae sp. nov., ferric-reducing bacteria isolated from paddy soil.</title>
        <authorList>
            <person name="Xu Z."/>
            <person name="Masuda Y."/>
            <person name="Itoh H."/>
            <person name="Senoo K."/>
        </authorList>
    </citation>
    <scope>NUCLEOTIDE SEQUENCE [LARGE SCALE GENOMIC DNA]</scope>
    <source>
        <strain evidence="4 5">Red111</strain>
    </source>
</reference>
<dbReference type="PANTHER" id="PTHR43278:SF1">
    <property type="entry name" value="IRON-SULFUR FLAVOPROTEIN MJ1083"/>
    <property type="match status" value="1"/>
</dbReference>
<dbReference type="AlphaFoldDB" id="A0A4S1CMB8"/>
<feature type="domain" description="NADPH-dependent FMN reductase-like" evidence="3">
    <location>
        <begin position="1"/>
        <end position="147"/>
    </location>
</feature>